<dbReference type="PROSITE" id="PS51826">
    <property type="entry name" value="PSBD"/>
    <property type="match status" value="1"/>
</dbReference>
<dbReference type="Proteomes" id="UP000234951">
    <property type="component" value="Unassembled WGS sequence"/>
</dbReference>
<gene>
    <name evidence="9" type="ORF">CU635_15430</name>
    <name evidence="10" type="ORF">CVD25_02465</name>
</gene>
<evidence type="ECO:0000313" key="10">
    <source>
        <dbReference type="EMBL" id="PLS00513.1"/>
    </source>
</evidence>
<dbReference type="Pfam" id="PF00364">
    <property type="entry name" value="Biotin_lipoyl"/>
    <property type="match status" value="1"/>
</dbReference>
<dbReference type="GO" id="GO:0016407">
    <property type="term" value="F:acetyltransferase activity"/>
    <property type="evidence" value="ECO:0007669"/>
    <property type="project" value="TreeGrafter"/>
</dbReference>
<dbReference type="InterPro" id="IPR000089">
    <property type="entry name" value="Biotin_lipoyl"/>
</dbReference>
<keyword evidence="3 6" id="KW-0808">Transferase</keyword>
<reference evidence="9 11" key="1">
    <citation type="submission" date="2017-11" db="EMBL/GenBank/DDBJ databases">
        <title>Comparitive Functional Genomics of Dry Heat Resistant strains isolated from the Viking Spacecraft.</title>
        <authorList>
            <person name="Seuylemezian A."/>
            <person name="Cooper K."/>
            <person name="Vaishampayan P."/>
        </authorList>
    </citation>
    <scope>NUCLEOTIDE SEQUENCE [LARGE SCALE GENOMIC DNA]</scope>
    <source>
        <strain evidence="9 11">M4.6</strain>
    </source>
</reference>
<dbReference type="SUPFAM" id="SSF52777">
    <property type="entry name" value="CoA-dependent acyltransferases"/>
    <property type="match status" value="1"/>
</dbReference>
<dbReference type="InterPro" id="IPR011053">
    <property type="entry name" value="Single_hybrid_motif"/>
</dbReference>
<dbReference type="InterPro" id="IPR023213">
    <property type="entry name" value="CAT-like_dom_sf"/>
</dbReference>
<dbReference type="PANTHER" id="PTHR43178">
    <property type="entry name" value="DIHYDROLIPOAMIDE ACETYLTRANSFERASE COMPONENT OF PYRUVATE DEHYDROGENASE COMPLEX"/>
    <property type="match status" value="1"/>
</dbReference>
<evidence type="ECO:0000259" key="7">
    <source>
        <dbReference type="PROSITE" id="PS50968"/>
    </source>
</evidence>
<comment type="caution">
    <text evidence="9">The sequence shown here is derived from an EMBL/GenBank/DDBJ whole genome shotgun (WGS) entry which is preliminary data.</text>
</comment>
<organism evidence="9 11">
    <name type="scientific">Bacillus canaveralius</name>
    <dbReference type="NCBI Taxonomy" id="1403243"/>
    <lineage>
        <taxon>Bacteria</taxon>
        <taxon>Bacillati</taxon>
        <taxon>Bacillota</taxon>
        <taxon>Bacilli</taxon>
        <taxon>Bacillales</taxon>
        <taxon>Bacillaceae</taxon>
        <taxon>Bacillus</taxon>
    </lineage>
</organism>
<keyword evidence="4 6" id="KW-0450">Lipoyl</keyword>
<reference evidence="10 12" key="2">
    <citation type="submission" date="2017-12" db="EMBL/GenBank/DDBJ databases">
        <title>Comparative Functional Genomics of Dry Heat Resistant strains isolated from the Viking Spacecraft.</title>
        <authorList>
            <person name="Seuylemezian A."/>
            <person name="Cooper K."/>
            <person name="Vaishampayan P."/>
        </authorList>
    </citation>
    <scope>NUCLEOTIDE SEQUENCE [LARGE SCALE GENOMIC DNA]</scope>
    <source>
        <strain evidence="10 12">ATCC 29669</strain>
    </source>
</reference>
<evidence type="ECO:0000256" key="1">
    <source>
        <dbReference type="ARBA" id="ARBA00001938"/>
    </source>
</evidence>
<dbReference type="InterPro" id="IPR001078">
    <property type="entry name" value="2-oxoacid_DH_actylTfrase"/>
</dbReference>
<accession>A0A2N5GJD4</accession>
<dbReference type="Gene3D" id="4.10.320.10">
    <property type="entry name" value="E3-binding domain"/>
    <property type="match status" value="1"/>
</dbReference>
<evidence type="ECO:0000256" key="5">
    <source>
        <dbReference type="ARBA" id="ARBA00023315"/>
    </source>
</evidence>
<dbReference type="PANTHER" id="PTHR43178:SF5">
    <property type="entry name" value="LIPOAMIDE ACYLTRANSFERASE COMPONENT OF BRANCHED-CHAIN ALPHA-KETO ACID DEHYDROGENASE COMPLEX, MITOCHONDRIAL"/>
    <property type="match status" value="1"/>
</dbReference>
<dbReference type="PROSITE" id="PS50968">
    <property type="entry name" value="BIOTINYL_LIPOYL"/>
    <property type="match status" value="1"/>
</dbReference>
<dbReference type="EC" id="2.3.1.-" evidence="6"/>
<dbReference type="AlphaFoldDB" id="A0A2N5GJD4"/>
<dbReference type="CDD" id="cd06849">
    <property type="entry name" value="lipoyl_domain"/>
    <property type="match status" value="1"/>
</dbReference>
<dbReference type="OrthoDB" id="9805770at2"/>
<dbReference type="Pfam" id="PF02817">
    <property type="entry name" value="E3_binding"/>
    <property type="match status" value="1"/>
</dbReference>
<dbReference type="GO" id="GO:0005737">
    <property type="term" value="C:cytoplasm"/>
    <property type="evidence" value="ECO:0007669"/>
    <property type="project" value="TreeGrafter"/>
</dbReference>
<comment type="cofactor">
    <cofactor evidence="1 6">
        <name>(R)-lipoate</name>
        <dbReference type="ChEBI" id="CHEBI:83088"/>
    </cofactor>
</comment>
<evidence type="ECO:0000256" key="6">
    <source>
        <dbReference type="RuleBase" id="RU003423"/>
    </source>
</evidence>
<proteinExistence type="inferred from homology"/>
<dbReference type="SUPFAM" id="SSF51230">
    <property type="entry name" value="Single hybrid motif"/>
    <property type="match status" value="1"/>
</dbReference>
<dbReference type="InterPro" id="IPR004167">
    <property type="entry name" value="PSBD"/>
</dbReference>
<sequence length="409" mass="44635">MAVEVVMPKLGMAMKEGTVSLWNKEVGDAVGAGETIASISSEKIEMDVESPADGTILKIAVPEGEGVPPGTVICYIGNAGEEIISNEVNRQETSIRDVDKEPLKQKELSTVAVISRGDRVKISPVARKMAEAAKLDVEKIKGTGPGGRITKEDVQEAIHNSRSREAENVISEELPSQSTENARQVALSGIRKVIARRMQDSLQNSAQLTIMMKADVTELLKMQKQASEAMQKNNDEKLTVTDFLSRAAVLSLKEHLQMNSAYIDEKIHLFEEVHLGIAVALETGLVVPVIRHAEKCTIRQLSKASKELARRARAGRLSSEEMQGSTFTISNLGAYGVEHFTPILNPPETGILGVGAVFDTPVYLGDELKRRSILPLSLTFDHRVLDGAPASAFLQTLKRYLEEPMTMLL</sequence>
<evidence type="ECO:0000256" key="2">
    <source>
        <dbReference type="ARBA" id="ARBA00007317"/>
    </source>
</evidence>
<evidence type="ECO:0000256" key="4">
    <source>
        <dbReference type="ARBA" id="ARBA00022823"/>
    </source>
</evidence>
<dbReference type="EMBL" id="PGVD01000009">
    <property type="protein sequence ID" value="PLS00513.1"/>
    <property type="molecule type" value="Genomic_DNA"/>
</dbReference>
<dbReference type="Proteomes" id="UP000235114">
    <property type="component" value="Unassembled WGS sequence"/>
</dbReference>
<name>A0A2N5GJD4_9BACI</name>
<dbReference type="Gene3D" id="3.30.559.10">
    <property type="entry name" value="Chloramphenicol acetyltransferase-like domain"/>
    <property type="match status" value="1"/>
</dbReference>
<evidence type="ECO:0000256" key="3">
    <source>
        <dbReference type="ARBA" id="ARBA00022679"/>
    </source>
</evidence>
<feature type="domain" description="Lipoyl-binding" evidence="7">
    <location>
        <begin position="2"/>
        <end position="77"/>
    </location>
</feature>
<protein>
    <recommendedName>
        <fullName evidence="6">Dihydrolipoamide acetyltransferase component of pyruvate dehydrogenase complex</fullName>
        <ecNumber evidence="6">2.3.1.-</ecNumber>
    </recommendedName>
</protein>
<keyword evidence="5 6" id="KW-0012">Acyltransferase</keyword>
<dbReference type="FunFam" id="3.30.559.10:FF:000040">
    <property type="entry name" value="Dihydrolipoamide acetyltransferase component of pyruvate dehydrogenase complex"/>
    <property type="match status" value="1"/>
</dbReference>
<evidence type="ECO:0000313" key="9">
    <source>
        <dbReference type="EMBL" id="PLR81295.1"/>
    </source>
</evidence>
<comment type="similarity">
    <text evidence="2 6">Belongs to the 2-oxoacid dehydrogenase family.</text>
</comment>
<dbReference type="Gene3D" id="2.40.50.100">
    <property type="match status" value="1"/>
</dbReference>
<dbReference type="InterPro" id="IPR036625">
    <property type="entry name" value="E3-bd_dom_sf"/>
</dbReference>
<evidence type="ECO:0000313" key="12">
    <source>
        <dbReference type="Proteomes" id="UP000235114"/>
    </source>
</evidence>
<dbReference type="EMBL" id="PGVA01000037">
    <property type="protein sequence ID" value="PLR81295.1"/>
    <property type="molecule type" value="Genomic_DNA"/>
</dbReference>
<dbReference type="Pfam" id="PF00198">
    <property type="entry name" value="2-oxoacid_dh"/>
    <property type="match status" value="1"/>
</dbReference>
<feature type="domain" description="Peripheral subunit-binding (PSBD)" evidence="8">
    <location>
        <begin position="121"/>
        <end position="158"/>
    </location>
</feature>
<dbReference type="RefSeq" id="WP_101578279.1">
    <property type="nucleotide sequence ID" value="NZ_PGVA01000037.1"/>
</dbReference>
<dbReference type="GO" id="GO:0031405">
    <property type="term" value="F:lipoic acid binding"/>
    <property type="evidence" value="ECO:0007669"/>
    <property type="project" value="TreeGrafter"/>
</dbReference>
<evidence type="ECO:0000313" key="11">
    <source>
        <dbReference type="Proteomes" id="UP000234951"/>
    </source>
</evidence>
<keyword evidence="12" id="KW-1185">Reference proteome</keyword>
<evidence type="ECO:0000259" key="8">
    <source>
        <dbReference type="PROSITE" id="PS51826"/>
    </source>
</evidence>
<dbReference type="InterPro" id="IPR050743">
    <property type="entry name" value="2-oxoacid_DH_E2_comp"/>
</dbReference>
<dbReference type="SUPFAM" id="SSF47005">
    <property type="entry name" value="Peripheral subunit-binding domain of 2-oxo acid dehydrogenase complex"/>
    <property type="match status" value="1"/>
</dbReference>